<gene>
    <name evidence="1" type="ORF">GCM10009765_03470</name>
</gene>
<evidence type="ECO:0000313" key="1">
    <source>
        <dbReference type="EMBL" id="GAA1657259.1"/>
    </source>
</evidence>
<reference evidence="1 2" key="1">
    <citation type="journal article" date="2019" name="Int. J. Syst. Evol. Microbiol.">
        <title>The Global Catalogue of Microorganisms (GCM) 10K type strain sequencing project: providing services to taxonomists for standard genome sequencing and annotation.</title>
        <authorList>
            <consortium name="The Broad Institute Genomics Platform"/>
            <consortium name="The Broad Institute Genome Sequencing Center for Infectious Disease"/>
            <person name="Wu L."/>
            <person name="Ma J."/>
        </authorList>
    </citation>
    <scope>NUCLEOTIDE SEQUENCE [LARGE SCALE GENOMIC DNA]</scope>
    <source>
        <strain evidence="1 2">JCM 14718</strain>
    </source>
</reference>
<dbReference type="EMBL" id="BAAANY010000001">
    <property type="protein sequence ID" value="GAA1657259.1"/>
    <property type="molecule type" value="Genomic_DNA"/>
</dbReference>
<keyword evidence="2" id="KW-1185">Reference proteome</keyword>
<evidence type="ECO:0008006" key="3">
    <source>
        <dbReference type="Google" id="ProtNLM"/>
    </source>
</evidence>
<proteinExistence type="predicted"/>
<protein>
    <recommendedName>
        <fullName evidence="3">N-acetyltransferase</fullName>
    </recommendedName>
</protein>
<evidence type="ECO:0000313" key="2">
    <source>
        <dbReference type="Proteomes" id="UP001500618"/>
    </source>
</evidence>
<organism evidence="1 2">
    <name type="scientific">Fodinicola feengrottensis</name>
    <dbReference type="NCBI Taxonomy" id="435914"/>
    <lineage>
        <taxon>Bacteria</taxon>
        <taxon>Bacillati</taxon>
        <taxon>Actinomycetota</taxon>
        <taxon>Actinomycetes</taxon>
        <taxon>Mycobacteriales</taxon>
        <taxon>Fodinicola</taxon>
    </lineage>
</organism>
<name>A0ABN2FRF8_9ACTN</name>
<dbReference type="Proteomes" id="UP001500618">
    <property type="component" value="Unassembled WGS sequence"/>
</dbReference>
<comment type="caution">
    <text evidence="1">The sequence shown here is derived from an EMBL/GenBank/DDBJ whole genome shotgun (WGS) entry which is preliminary data.</text>
</comment>
<accession>A0ABN2FRF8</accession>
<sequence>MSLALVPVTVRDARAFLRLVPSTGRRYYPHSEPDRDTRFALAVFDVDDNQPFTRTTQAHTGQWEARPIAATIAGQPSTGQRLCDAVTLELVDTYIGDNYHAAQMLYAAARRAAFALGYQRVLTRAGQYTALRAARWQWQRVPTINDAGSSYAYVAPGPAPAPLVASIIDQYRWPRWWRLPHMDSVITDPPDQDLQIPQWADAALVSGTPATGSTVAGRAPAVRG</sequence>